<dbReference type="EMBL" id="ML991822">
    <property type="protein sequence ID" value="KAF2231811.1"/>
    <property type="molecule type" value="Genomic_DNA"/>
</dbReference>
<dbReference type="Proteomes" id="UP000800092">
    <property type="component" value="Unassembled WGS sequence"/>
</dbReference>
<proteinExistence type="predicted"/>
<evidence type="ECO:0000313" key="3">
    <source>
        <dbReference type="Proteomes" id="UP000800092"/>
    </source>
</evidence>
<sequence>MEAAGTIVGVLSLGITVCDGVIHYCRSWKNQDDEIRALIALTVGLKQLLKDLDDRLLANLPHNLRFLEHVNSSIQDCDRNINSILQLSEKYTVGRISGLRGKAKDIAYKLKFPFEKKAFDELREFMVAFRGNVNTALQFLSMHISGNIQNADAQITRSIAQELAQGLPALGDSMKSSLARRIDESTVSIDNVVSQSSVAIRDDNQSFLVLHRQQIDALQEQKLQLNSLAQSLA</sequence>
<reference evidence="2" key="1">
    <citation type="journal article" date="2020" name="Stud. Mycol.">
        <title>101 Dothideomycetes genomes: a test case for predicting lifestyles and emergence of pathogens.</title>
        <authorList>
            <person name="Haridas S."/>
            <person name="Albert R."/>
            <person name="Binder M."/>
            <person name="Bloem J."/>
            <person name="Labutti K."/>
            <person name="Salamov A."/>
            <person name="Andreopoulos B."/>
            <person name="Baker S."/>
            <person name="Barry K."/>
            <person name="Bills G."/>
            <person name="Bluhm B."/>
            <person name="Cannon C."/>
            <person name="Castanera R."/>
            <person name="Culley D."/>
            <person name="Daum C."/>
            <person name="Ezra D."/>
            <person name="Gonzalez J."/>
            <person name="Henrissat B."/>
            <person name="Kuo A."/>
            <person name="Liang C."/>
            <person name="Lipzen A."/>
            <person name="Lutzoni F."/>
            <person name="Magnuson J."/>
            <person name="Mondo S."/>
            <person name="Nolan M."/>
            <person name="Ohm R."/>
            <person name="Pangilinan J."/>
            <person name="Park H.-J."/>
            <person name="Ramirez L."/>
            <person name="Alfaro M."/>
            <person name="Sun H."/>
            <person name="Tritt A."/>
            <person name="Yoshinaga Y."/>
            <person name="Zwiers L.-H."/>
            <person name="Turgeon B."/>
            <person name="Goodwin S."/>
            <person name="Spatafora J."/>
            <person name="Crous P."/>
            <person name="Grigoriev I."/>
        </authorList>
    </citation>
    <scope>NUCLEOTIDE SEQUENCE</scope>
    <source>
        <strain evidence="2">Tuck. ex Michener</strain>
    </source>
</reference>
<evidence type="ECO:0008006" key="4">
    <source>
        <dbReference type="Google" id="ProtNLM"/>
    </source>
</evidence>
<evidence type="ECO:0000256" key="1">
    <source>
        <dbReference type="SAM" id="SignalP"/>
    </source>
</evidence>
<dbReference type="OrthoDB" id="1577640at2759"/>
<accession>A0A6A6H1R2</accession>
<keyword evidence="1" id="KW-0732">Signal</keyword>
<organism evidence="2 3">
    <name type="scientific">Viridothelium virens</name>
    <name type="common">Speckled blister lichen</name>
    <name type="synonym">Trypethelium virens</name>
    <dbReference type="NCBI Taxonomy" id="1048519"/>
    <lineage>
        <taxon>Eukaryota</taxon>
        <taxon>Fungi</taxon>
        <taxon>Dikarya</taxon>
        <taxon>Ascomycota</taxon>
        <taxon>Pezizomycotina</taxon>
        <taxon>Dothideomycetes</taxon>
        <taxon>Dothideomycetes incertae sedis</taxon>
        <taxon>Trypetheliales</taxon>
        <taxon>Trypetheliaceae</taxon>
        <taxon>Viridothelium</taxon>
    </lineage>
</organism>
<feature type="chain" id="PRO_5025407906" description="Fungal N-terminal domain-containing protein" evidence="1">
    <location>
        <begin position="21"/>
        <end position="233"/>
    </location>
</feature>
<evidence type="ECO:0000313" key="2">
    <source>
        <dbReference type="EMBL" id="KAF2231811.1"/>
    </source>
</evidence>
<gene>
    <name evidence="2" type="ORF">EV356DRAFT_518197</name>
</gene>
<feature type="signal peptide" evidence="1">
    <location>
        <begin position="1"/>
        <end position="20"/>
    </location>
</feature>
<protein>
    <recommendedName>
        <fullName evidence="4">Fungal N-terminal domain-containing protein</fullName>
    </recommendedName>
</protein>
<name>A0A6A6H1R2_VIRVR</name>
<dbReference type="AlphaFoldDB" id="A0A6A6H1R2"/>
<keyword evidence="3" id="KW-1185">Reference proteome</keyword>